<keyword evidence="4 7" id="KW-1133">Transmembrane helix</keyword>
<dbReference type="InterPro" id="IPR003439">
    <property type="entry name" value="ABC_transporter-like_ATP-bd"/>
</dbReference>
<accession>Q4SGD1</accession>
<evidence type="ECO:0000256" key="7">
    <source>
        <dbReference type="SAM" id="Phobius"/>
    </source>
</evidence>
<feature type="transmembrane region" description="Helical" evidence="7">
    <location>
        <begin position="426"/>
        <end position="450"/>
    </location>
</feature>
<feature type="transmembrane region" description="Helical" evidence="7">
    <location>
        <begin position="462"/>
        <end position="480"/>
    </location>
</feature>
<evidence type="ECO:0000256" key="2">
    <source>
        <dbReference type="ARBA" id="ARBA00022475"/>
    </source>
</evidence>
<dbReference type="GO" id="GO:0016887">
    <property type="term" value="F:ATP hydrolysis activity"/>
    <property type="evidence" value="ECO:0007669"/>
    <property type="project" value="InterPro"/>
</dbReference>
<keyword evidence="5 7" id="KW-0472">Membrane</keyword>
<dbReference type="InterPro" id="IPR000412">
    <property type="entry name" value="ABC_2_transport"/>
</dbReference>
<evidence type="ECO:0000256" key="3">
    <source>
        <dbReference type="ARBA" id="ARBA00022692"/>
    </source>
</evidence>
<evidence type="ECO:0000256" key="5">
    <source>
        <dbReference type="ARBA" id="ARBA00023136"/>
    </source>
</evidence>
<feature type="transmembrane region" description="Helical" evidence="7">
    <location>
        <begin position="394"/>
        <end position="420"/>
    </location>
</feature>
<reference evidence="9" key="2">
    <citation type="submission" date="2004-02" db="EMBL/GenBank/DDBJ databases">
        <authorList>
            <consortium name="Genoscope"/>
            <consortium name="Whitehead Institute Centre for Genome Research"/>
        </authorList>
    </citation>
    <scope>NUCLEOTIDE SEQUENCE</scope>
</reference>
<dbReference type="KEGG" id="tng:GSTEN00018699G001"/>
<dbReference type="PANTHER" id="PTHR30294">
    <property type="entry name" value="MEMBRANE COMPONENT OF ABC TRANSPORTER YHHJ-RELATED"/>
    <property type="match status" value="1"/>
</dbReference>
<dbReference type="PROSITE" id="PS50893">
    <property type="entry name" value="ABC_TRANSPORTER_2"/>
    <property type="match status" value="1"/>
</dbReference>
<evidence type="ECO:0000256" key="1">
    <source>
        <dbReference type="ARBA" id="ARBA00004651"/>
    </source>
</evidence>
<dbReference type="SUPFAM" id="SSF52540">
    <property type="entry name" value="P-loop containing nucleoside triphosphate hydrolases"/>
    <property type="match status" value="1"/>
</dbReference>
<dbReference type="InterPro" id="IPR013525">
    <property type="entry name" value="ABC2_TM"/>
</dbReference>
<comment type="caution">
    <text evidence="9">The sequence shown here is derived from an EMBL/GenBank/DDBJ whole genome shotgun (WGS) entry which is preliminary data.</text>
</comment>
<dbReference type="Gene3D" id="3.40.50.300">
    <property type="entry name" value="P-loop containing nucleotide triphosphate hydrolases"/>
    <property type="match status" value="1"/>
</dbReference>
<protein>
    <submittedName>
        <fullName evidence="9">(spotted green pufferfish) hypothetical protein</fullName>
    </submittedName>
</protein>
<feature type="region of interest" description="Disordered" evidence="6">
    <location>
        <begin position="174"/>
        <end position="270"/>
    </location>
</feature>
<dbReference type="Pfam" id="PF01061">
    <property type="entry name" value="ABC2_membrane"/>
    <property type="match status" value="1"/>
</dbReference>
<dbReference type="InterPro" id="IPR051449">
    <property type="entry name" value="ABC-2_transporter_component"/>
</dbReference>
<dbReference type="PRINTS" id="PR00164">
    <property type="entry name" value="ABC2TRNSPORT"/>
</dbReference>
<dbReference type="OrthoDB" id="10255969at2759"/>
<evidence type="ECO:0000259" key="8">
    <source>
        <dbReference type="PROSITE" id="PS50893"/>
    </source>
</evidence>
<feature type="domain" description="ABC transporter" evidence="8">
    <location>
        <begin position="43"/>
        <end position="301"/>
    </location>
</feature>
<dbReference type="GO" id="GO:0140359">
    <property type="term" value="F:ABC-type transporter activity"/>
    <property type="evidence" value="ECO:0007669"/>
    <property type="project" value="InterPro"/>
</dbReference>
<evidence type="ECO:0000313" key="9">
    <source>
        <dbReference type="EMBL" id="CAG00301.1"/>
    </source>
</evidence>
<comment type="subcellular location">
    <subcellularLocation>
        <location evidence="1">Cell membrane</location>
        <topology evidence="1">Multi-pass membrane protein</topology>
    </subcellularLocation>
</comment>
<sequence>MAADDATVRAAECNEMEEWLKDSGSMKTDLEASPSSGQEKFAIRCRDVCRSYGKLKVLNNLNLSVPQGQIYGLLGPSGCGKTTLLKCIVGTLKISWGHITVLGKPPAFPGHEVPGKMVGYMPQVPQSVLFKLQKSSVASMVGLSWRTLWPCLLPAGPGVVQRVHHQRHLGLLRANPRADVEGHPSTHGFPHRLPGSTPEEQSGPKPQDLAASGGDCEDGQSLRHHHHALHRRGPAGQRVPATRHPDLSDLPVCRRRPEGDQGRRGEQRDVRHQLQQVAAVLPGQLQRAPDQQIALMLQEKLHSAFQAFVDNKLGSMSYQVALPIKFEEPIYGSMNMDFTTFVTPGAVLSDFSIMSCSITFYLAVGLTALSFVLERKEGLLDRCWVAGVSSLETMLAHLFSQLLVISVQIILLLLFILLVFNMPNKGSLVLIIILIVLQGVTGISFGLVISSAIDDEQSANQAALGIFYPNLILSGIIWPVECIPYPLRYISLALPQTYASEALRCIMYRGEAPLTQHSLVP</sequence>
<keyword evidence="2" id="KW-1003">Cell membrane</keyword>
<feature type="compositionally biased region" description="Basic residues" evidence="6">
    <location>
        <begin position="222"/>
        <end position="233"/>
    </location>
</feature>
<dbReference type="GO" id="GO:0005524">
    <property type="term" value="F:ATP binding"/>
    <property type="evidence" value="ECO:0007669"/>
    <property type="project" value="InterPro"/>
</dbReference>
<dbReference type="GO" id="GO:0043190">
    <property type="term" value="C:ATP-binding cassette (ABC) transporter complex"/>
    <property type="evidence" value="ECO:0007669"/>
    <property type="project" value="InterPro"/>
</dbReference>
<reference evidence="9" key="1">
    <citation type="journal article" date="2004" name="Nature">
        <title>Genome duplication in the teleost fish Tetraodon nigroviridis reveals the early vertebrate proto-karyotype.</title>
        <authorList>
            <person name="Jaillon O."/>
            <person name="Aury J.-M."/>
            <person name="Brunet F."/>
            <person name="Petit J.-L."/>
            <person name="Stange-Thomann N."/>
            <person name="Mauceli E."/>
            <person name="Bouneau L."/>
            <person name="Fischer C."/>
            <person name="Ozouf-Costaz C."/>
            <person name="Bernot A."/>
            <person name="Nicaud S."/>
            <person name="Jaffe D."/>
            <person name="Fisher S."/>
            <person name="Lutfalla G."/>
            <person name="Dossat C."/>
            <person name="Segurens B."/>
            <person name="Dasilva C."/>
            <person name="Salanoubat M."/>
            <person name="Levy M."/>
            <person name="Boudet N."/>
            <person name="Castellano S."/>
            <person name="Anthouard V."/>
            <person name="Jubin C."/>
            <person name="Castelli V."/>
            <person name="Katinka M."/>
            <person name="Vacherie B."/>
            <person name="Biemont C."/>
            <person name="Skalli Z."/>
            <person name="Cattolico L."/>
            <person name="Poulain J."/>
            <person name="De Berardinis V."/>
            <person name="Cruaud C."/>
            <person name="Duprat S."/>
            <person name="Brottier P."/>
            <person name="Coutanceau J.-P."/>
            <person name="Gouzy J."/>
            <person name="Parra G."/>
            <person name="Lardier G."/>
            <person name="Chapple C."/>
            <person name="McKernan K.J."/>
            <person name="McEwan P."/>
            <person name="Bosak S."/>
            <person name="Kellis M."/>
            <person name="Volff J.-N."/>
            <person name="Guigo R."/>
            <person name="Zody M.C."/>
            <person name="Mesirov J."/>
            <person name="Lindblad-Toh K."/>
            <person name="Birren B."/>
            <person name="Nusbaum C."/>
            <person name="Kahn D."/>
            <person name="Robinson-Rechavi M."/>
            <person name="Laudet V."/>
            <person name="Schachter V."/>
            <person name="Quetier F."/>
            <person name="Saurin W."/>
            <person name="Scarpelli C."/>
            <person name="Wincker P."/>
            <person name="Lander E.S."/>
            <person name="Weissenbach J."/>
            <person name="Roest Crollius H."/>
        </authorList>
    </citation>
    <scope>NUCLEOTIDE SEQUENCE [LARGE SCALE GENOMIC DNA]</scope>
</reference>
<dbReference type="AlphaFoldDB" id="Q4SGD1"/>
<keyword evidence="3 7" id="KW-0812">Transmembrane</keyword>
<evidence type="ECO:0000256" key="4">
    <source>
        <dbReference type="ARBA" id="ARBA00022989"/>
    </source>
</evidence>
<dbReference type="Pfam" id="PF00005">
    <property type="entry name" value="ABC_tran"/>
    <property type="match status" value="1"/>
</dbReference>
<dbReference type="PANTHER" id="PTHR30294:SF38">
    <property type="entry name" value="TRANSPORT PERMEASE PROTEIN"/>
    <property type="match status" value="1"/>
</dbReference>
<feature type="compositionally biased region" description="Basic and acidic residues" evidence="6">
    <location>
        <begin position="255"/>
        <end position="270"/>
    </location>
</feature>
<name>Q4SGD1_TETNG</name>
<dbReference type="EMBL" id="CAAE01014597">
    <property type="protein sequence ID" value="CAG00301.1"/>
    <property type="molecule type" value="Genomic_DNA"/>
</dbReference>
<dbReference type="InterPro" id="IPR027417">
    <property type="entry name" value="P-loop_NTPase"/>
</dbReference>
<evidence type="ECO:0000256" key="6">
    <source>
        <dbReference type="SAM" id="MobiDB-lite"/>
    </source>
</evidence>
<proteinExistence type="predicted"/>
<gene>
    <name evidence="9" type="ORF">GSTENG00018699001</name>
</gene>
<organism evidence="9">
    <name type="scientific">Tetraodon nigroviridis</name>
    <name type="common">Spotted green pufferfish</name>
    <name type="synonym">Chelonodon nigroviridis</name>
    <dbReference type="NCBI Taxonomy" id="99883"/>
    <lineage>
        <taxon>Eukaryota</taxon>
        <taxon>Metazoa</taxon>
        <taxon>Chordata</taxon>
        <taxon>Craniata</taxon>
        <taxon>Vertebrata</taxon>
        <taxon>Euteleostomi</taxon>
        <taxon>Actinopterygii</taxon>
        <taxon>Neopterygii</taxon>
        <taxon>Teleostei</taxon>
        <taxon>Neoteleostei</taxon>
        <taxon>Acanthomorphata</taxon>
        <taxon>Eupercaria</taxon>
        <taxon>Tetraodontiformes</taxon>
        <taxon>Tetradontoidea</taxon>
        <taxon>Tetraodontidae</taxon>
        <taxon>Tetraodon</taxon>
    </lineage>
</organism>
<feature type="transmembrane region" description="Helical" evidence="7">
    <location>
        <begin position="351"/>
        <end position="373"/>
    </location>
</feature>